<gene>
    <name evidence="2" type="ORF">H9890_00985</name>
</gene>
<proteinExistence type="predicted"/>
<dbReference type="PANTHER" id="PTHR24096">
    <property type="entry name" value="LONG-CHAIN-FATTY-ACID--COA LIGASE"/>
    <property type="match status" value="1"/>
</dbReference>
<dbReference type="InterPro" id="IPR020845">
    <property type="entry name" value="AMP-binding_CS"/>
</dbReference>
<dbReference type="AlphaFoldDB" id="A0A9D1Q7L1"/>
<reference evidence="2" key="2">
    <citation type="submission" date="2021-04" db="EMBL/GenBank/DDBJ databases">
        <authorList>
            <person name="Gilroy R."/>
        </authorList>
    </citation>
    <scope>NUCLEOTIDE SEQUENCE</scope>
    <source>
        <strain evidence="2">ChiHcolR34-3080</strain>
    </source>
</reference>
<dbReference type="InterPro" id="IPR045851">
    <property type="entry name" value="AMP-bd_C_sf"/>
</dbReference>
<dbReference type="Proteomes" id="UP000823933">
    <property type="component" value="Unassembled WGS sequence"/>
</dbReference>
<comment type="caution">
    <text evidence="2">The sequence shown here is derived from an EMBL/GenBank/DDBJ whole genome shotgun (WGS) entry which is preliminary data.</text>
</comment>
<dbReference type="EMBL" id="DXHQ01000012">
    <property type="protein sequence ID" value="HIW07958.1"/>
    <property type="molecule type" value="Genomic_DNA"/>
</dbReference>
<dbReference type="PROSITE" id="PS00455">
    <property type="entry name" value="AMP_BINDING"/>
    <property type="match status" value="1"/>
</dbReference>
<dbReference type="InterPro" id="IPR042099">
    <property type="entry name" value="ANL_N_sf"/>
</dbReference>
<dbReference type="Gene3D" id="3.40.50.12780">
    <property type="entry name" value="N-terminal domain of ligase-like"/>
    <property type="match status" value="1"/>
</dbReference>
<dbReference type="InterPro" id="IPR000873">
    <property type="entry name" value="AMP-dep_synth/lig_dom"/>
</dbReference>
<reference evidence="2" key="1">
    <citation type="journal article" date="2021" name="PeerJ">
        <title>Extensive microbial diversity within the chicken gut microbiome revealed by metagenomics and culture.</title>
        <authorList>
            <person name="Gilroy R."/>
            <person name="Ravi A."/>
            <person name="Getino M."/>
            <person name="Pursley I."/>
            <person name="Horton D.L."/>
            <person name="Alikhan N.F."/>
            <person name="Baker D."/>
            <person name="Gharbi K."/>
            <person name="Hall N."/>
            <person name="Watson M."/>
            <person name="Adriaenssens E.M."/>
            <person name="Foster-Nyarko E."/>
            <person name="Jarju S."/>
            <person name="Secka A."/>
            <person name="Antonio M."/>
            <person name="Oren A."/>
            <person name="Chaudhuri R.R."/>
            <person name="La Ragione R."/>
            <person name="Hildebrand F."/>
            <person name="Pallen M.J."/>
        </authorList>
    </citation>
    <scope>NUCLEOTIDE SEQUENCE</scope>
    <source>
        <strain evidence="2">ChiHcolR34-3080</strain>
    </source>
</reference>
<dbReference type="SUPFAM" id="SSF56801">
    <property type="entry name" value="Acetyl-CoA synthetase-like"/>
    <property type="match status" value="1"/>
</dbReference>
<evidence type="ECO:0000259" key="1">
    <source>
        <dbReference type="Pfam" id="PF00501"/>
    </source>
</evidence>
<accession>A0A9D1Q7L1</accession>
<evidence type="ECO:0000313" key="2">
    <source>
        <dbReference type="EMBL" id="HIW07958.1"/>
    </source>
</evidence>
<dbReference type="Pfam" id="PF00501">
    <property type="entry name" value="AMP-binding"/>
    <property type="match status" value="1"/>
</dbReference>
<sequence>MEASYAEKIAIQYYDEAKGGVVSIRYGQYAQDIRRAAGLLLHRDPDIRGRKICLLARNGYDFLVNMFSVLLTGAVLVPLNLQKNWDEIQYELDLVELAYILHDGEFAAREPALAAAYGGRLLPVDGYKTSAWSDGCAECADRDALSVILFTSGTTGRSKGVMISQRNLFAPMDFYCLPFEDIERQTGWDTSKFRSFSVLPMFHVAALTSSISWAIMGNTINLCNDLKHFYRDLAAMDSEVMAVVPVLLQTIHRDVVRGRRDRLGSLKVLTCGAASMDAGTMSDLVGAGFFICQMYGLTETVGDGAWNNSQDLADLHSVGLRDPKREYKLDDGELCIRGDSVMMGYYKDPAATAEVLDAEGWLHTGDLARIDERGYIFLTGRKKNVIILGSGENVSPEELEAKLNQCPDVTESLIREENGKIGALVWCGETGEAKQAAVQSYVTELNRTLPLYKRIAAVHLAEGPLPRNAAGKLLR</sequence>
<name>A0A9D1Q7L1_9FIRM</name>
<evidence type="ECO:0000313" key="3">
    <source>
        <dbReference type="Proteomes" id="UP000823933"/>
    </source>
</evidence>
<organism evidence="2 3">
    <name type="scientific">Candidatus Faecalibacterium intestinigallinarum</name>
    <dbReference type="NCBI Taxonomy" id="2838581"/>
    <lineage>
        <taxon>Bacteria</taxon>
        <taxon>Bacillati</taxon>
        <taxon>Bacillota</taxon>
        <taxon>Clostridia</taxon>
        <taxon>Eubacteriales</taxon>
        <taxon>Oscillospiraceae</taxon>
        <taxon>Faecalibacterium</taxon>
    </lineage>
</organism>
<feature type="domain" description="AMP-dependent synthetase/ligase" evidence="1">
    <location>
        <begin position="5"/>
        <end position="346"/>
    </location>
</feature>
<dbReference type="Gene3D" id="3.30.300.30">
    <property type="match status" value="1"/>
</dbReference>
<dbReference type="GO" id="GO:0016405">
    <property type="term" value="F:CoA-ligase activity"/>
    <property type="evidence" value="ECO:0007669"/>
    <property type="project" value="TreeGrafter"/>
</dbReference>
<protein>
    <submittedName>
        <fullName evidence="2">AMP-binding protein</fullName>
    </submittedName>
</protein>